<feature type="transmembrane region" description="Helical" evidence="16">
    <location>
        <begin position="24"/>
        <end position="47"/>
    </location>
</feature>
<feature type="binding site" description="covalent" evidence="14">
    <location>
        <position position="153"/>
    </location>
    <ligand>
        <name>heme</name>
        <dbReference type="ChEBI" id="CHEBI:30413"/>
        <label>3</label>
    </ligand>
</feature>
<evidence type="ECO:0000256" key="3">
    <source>
        <dbReference type="ARBA" id="ARBA00022448"/>
    </source>
</evidence>
<dbReference type="GO" id="GO:0020037">
    <property type="term" value="F:heme binding"/>
    <property type="evidence" value="ECO:0007669"/>
    <property type="project" value="InterPro"/>
</dbReference>
<name>A0A2S2CYH7_9PROT</name>
<evidence type="ECO:0000256" key="6">
    <source>
        <dbReference type="ARBA" id="ARBA00022692"/>
    </source>
</evidence>
<feature type="binding site" description="axial binding residue" evidence="15">
    <location>
        <position position="154"/>
    </location>
    <ligand>
        <name>heme</name>
        <dbReference type="ChEBI" id="CHEBI:30413"/>
        <label>3</label>
    </ligand>
    <ligandPart>
        <name>Fe</name>
        <dbReference type="ChEBI" id="CHEBI:18248"/>
    </ligandPart>
</feature>
<dbReference type="EMBL" id="CP029357">
    <property type="protein sequence ID" value="AWK89541.1"/>
    <property type="molecule type" value="Genomic_DNA"/>
</dbReference>
<feature type="binding site" description="covalent" evidence="14">
    <location>
        <position position="182"/>
    </location>
    <ligand>
        <name>heme</name>
        <dbReference type="ChEBI" id="CHEBI:30413"/>
        <label>4</label>
    </ligand>
</feature>
<evidence type="ECO:0000256" key="11">
    <source>
        <dbReference type="ARBA" id="ARBA00023136"/>
    </source>
</evidence>
<dbReference type="KEGG" id="azz:DEW08_26340"/>
<feature type="binding site" description="covalent" evidence="14">
    <location>
        <position position="63"/>
    </location>
    <ligand>
        <name>heme</name>
        <dbReference type="ChEBI" id="CHEBI:30413"/>
        <label>1</label>
    </ligand>
</feature>
<feature type="binding site" description="covalent" evidence="14">
    <location>
        <position position="150"/>
    </location>
    <ligand>
        <name>heme</name>
        <dbReference type="ChEBI" id="CHEBI:30413"/>
        <label>3</label>
    </ligand>
</feature>
<evidence type="ECO:0000256" key="15">
    <source>
        <dbReference type="PIRSR" id="PIRSR000013-2"/>
    </source>
</evidence>
<dbReference type="AlphaFoldDB" id="A0A2S2CYH7"/>
<feature type="binding site" description="covalent" evidence="14">
    <location>
        <position position="93"/>
    </location>
    <ligand>
        <name>heme</name>
        <dbReference type="ChEBI" id="CHEBI:30413"/>
        <label>2</label>
    </ligand>
</feature>
<feature type="binding site" description="axial binding residue" evidence="15">
    <location>
        <position position="191"/>
    </location>
    <ligand>
        <name>heme</name>
        <dbReference type="ChEBI" id="CHEBI:30413"/>
        <label>2</label>
    </ligand>
    <ligandPart>
        <name>Fe</name>
        <dbReference type="ChEBI" id="CHEBI:18248"/>
    </ligandPart>
</feature>
<protein>
    <recommendedName>
        <fullName evidence="13">Cytochrome c-type protein</fullName>
    </recommendedName>
</protein>
<reference evidence="19" key="1">
    <citation type="submission" date="2018-05" db="EMBL/GenBank/DDBJ databases">
        <title>Azospirillum thermophila sp. nov., a novel isolated from hot spring.</title>
        <authorList>
            <person name="Zhao Z."/>
        </authorList>
    </citation>
    <scope>NUCLEOTIDE SEQUENCE [LARGE SCALE GENOMIC DNA]</scope>
    <source>
        <strain evidence="19">CFH 70021</strain>
        <plasmid evidence="19">unnamed2</plasmid>
    </source>
</reference>
<evidence type="ECO:0000256" key="2">
    <source>
        <dbReference type="ARBA" id="ARBA00007395"/>
    </source>
</evidence>
<keyword evidence="19" id="KW-1185">Reference proteome</keyword>
<dbReference type="GO" id="GO:0046872">
    <property type="term" value="F:metal ion binding"/>
    <property type="evidence" value="ECO:0007669"/>
    <property type="project" value="UniProtKB-KW"/>
</dbReference>
<sequence length="212" mass="23538">MTTQHPEPRPGLLRRLWRVLTRPASTVSLGLLLIVGGVGGVLFWGGFNWAMEATNNQAFCVSCHEMGDNVFVEYTGTVHDANPSGVRATCPDCHVPKDWTHKVIRKIQASTELYHHLIGSIKTREDFEAQRLRLATNVWTAMKTTDSRECRNCHNFAAMDIPQQGGRARDRHLAAQAKGDTCIDCHKGIAHKLPAGAFEAERALNEKLSAVR</sequence>
<dbReference type="RefSeq" id="WP_109332937.1">
    <property type="nucleotide sequence ID" value="NZ_CP029357.1"/>
</dbReference>
<accession>A0A2S2CYH7</accession>
<dbReference type="PANTHER" id="PTHR30333">
    <property type="entry name" value="CYTOCHROME C-TYPE PROTEIN"/>
    <property type="match status" value="1"/>
</dbReference>
<dbReference type="GO" id="GO:0009055">
    <property type="term" value="F:electron transfer activity"/>
    <property type="evidence" value="ECO:0007669"/>
    <property type="project" value="TreeGrafter"/>
</dbReference>
<dbReference type="GO" id="GO:0019333">
    <property type="term" value="P:denitrification pathway"/>
    <property type="evidence" value="ECO:0007669"/>
    <property type="project" value="InterPro"/>
</dbReference>
<dbReference type="InterPro" id="IPR038266">
    <property type="entry name" value="NapC/NirT_cytc_sf"/>
</dbReference>
<feature type="binding site" description="covalent" evidence="14">
    <location>
        <position position="90"/>
    </location>
    <ligand>
        <name>heme</name>
        <dbReference type="ChEBI" id="CHEBI:30413"/>
        <label>2</label>
    </ligand>
</feature>
<geneLocation type="plasmid" evidence="18 19">
    <name>unnamed2</name>
</geneLocation>
<dbReference type="Proteomes" id="UP000245629">
    <property type="component" value="Plasmid unnamed2"/>
</dbReference>
<feature type="binding site" description="axial binding residue" evidence="15">
    <location>
        <position position="186"/>
    </location>
    <ligand>
        <name>heme</name>
        <dbReference type="ChEBI" id="CHEBI:30413"/>
        <label>4</label>
    </ligand>
    <ligandPart>
        <name>Fe</name>
        <dbReference type="ChEBI" id="CHEBI:18248"/>
    </ligandPart>
</feature>
<proteinExistence type="inferred from homology"/>
<keyword evidence="3 13" id="KW-0813">Transport</keyword>
<evidence type="ECO:0000256" key="13">
    <source>
        <dbReference type="PIRNR" id="PIRNR000013"/>
    </source>
</evidence>
<dbReference type="PIRSF" id="PIRSF000013">
    <property type="entry name" value="4_hem_cytochrm_NapC"/>
    <property type="match status" value="1"/>
</dbReference>
<keyword evidence="4" id="KW-1003">Cell membrane</keyword>
<feature type="binding site" description="covalent" evidence="14">
    <location>
        <position position="60"/>
    </location>
    <ligand>
        <name>heme</name>
        <dbReference type="ChEBI" id="CHEBI:30413"/>
        <label>1</label>
    </ligand>
</feature>
<dbReference type="PANTHER" id="PTHR30333:SF1">
    <property type="entry name" value="CYTOCHROME C-TYPE PROTEIN NAPC"/>
    <property type="match status" value="1"/>
</dbReference>
<feature type="domain" description="NapC/NirT cytochrome c N-terminal" evidence="17">
    <location>
        <begin position="24"/>
        <end position="195"/>
    </location>
</feature>
<keyword evidence="18" id="KW-0614">Plasmid</keyword>
<evidence type="ECO:0000256" key="16">
    <source>
        <dbReference type="SAM" id="Phobius"/>
    </source>
</evidence>
<comment type="function">
    <text evidence="12">Mediates electron flow from quinones to the NapAB complex.</text>
</comment>
<feature type="binding site" description="axial binding residue" evidence="15">
    <location>
        <position position="94"/>
    </location>
    <ligand>
        <name>heme</name>
        <dbReference type="ChEBI" id="CHEBI:30413"/>
        <label>2</label>
    </ligand>
    <ligandPart>
        <name>Fe</name>
        <dbReference type="ChEBI" id="CHEBI:18248"/>
    </ligandPart>
</feature>
<gene>
    <name evidence="18" type="ORF">DEW08_26340</name>
</gene>
<evidence type="ECO:0000256" key="7">
    <source>
        <dbReference type="ARBA" id="ARBA00022723"/>
    </source>
</evidence>
<keyword evidence="10 13" id="KW-0408">Iron</keyword>
<evidence type="ECO:0000256" key="14">
    <source>
        <dbReference type="PIRSR" id="PIRSR000013-1"/>
    </source>
</evidence>
<dbReference type="InterPro" id="IPR005126">
    <property type="entry name" value="NapC/NirT_cyt_c_N"/>
</dbReference>
<evidence type="ECO:0000256" key="10">
    <source>
        <dbReference type="ARBA" id="ARBA00023004"/>
    </source>
</evidence>
<keyword evidence="11 16" id="KW-0472">Membrane</keyword>
<dbReference type="GO" id="GO:0009061">
    <property type="term" value="P:anaerobic respiration"/>
    <property type="evidence" value="ECO:0007669"/>
    <property type="project" value="TreeGrafter"/>
</dbReference>
<feature type="binding site" description="covalent" evidence="14">
    <location>
        <position position="185"/>
    </location>
    <ligand>
        <name>heme</name>
        <dbReference type="ChEBI" id="CHEBI:30413"/>
        <label>4</label>
    </ligand>
</feature>
<evidence type="ECO:0000313" key="18">
    <source>
        <dbReference type="EMBL" id="AWK89541.1"/>
    </source>
</evidence>
<keyword evidence="7 13" id="KW-0479">Metal-binding</keyword>
<evidence type="ECO:0000256" key="4">
    <source>
        <dbReference type="ARBA" id="ARBA00022475"/>
    </source>
</evidence>
<keyword evidence="8 13" id="KW-0249">Electron transport</keyword>
<comment type="similarity">
    <text evidence="2">Belongs to the NapC/NirT/NrfH family.</text>
</comment>
<dbReference type="OrthoDB" id="7360653at2"/>
<dbReference type="SUPFAM" id="SSF48695">
    <property type="entry name" value="Multiheme cytochromes"/>
    <property type="match status" value="1"/>
</dbReference>
<dbReference type="InterPro" id="IPR051174">
    <property type="entry name" value="Cytochrome_c-type_ET"/>
</dbReference>
<comment type="cofactor">
    <cofactor evidence="14">
        <name>heme</name>
        <dbReference type="ChEBI" id="CHEBI:30413"/>
    </cofactor>
    <text evidence="14">Binds 4 heme groups per subunit.</text>
</comment>
<evidence type="ECO:0000256" key="5">
    <source>
        <dbReference type="ARBA" id="ARBA00022617"/>
    </source>
</evidence>
<feature type="binding site" description="axial binding residue" evidence="15">
    <location>
        <position position="66"/>
    </location>
    <ligand>
        <name>heme</name>
        <dbReference type="ChEBI" id="CHEBI:30413"/>
        <label>1</label>
    </ligand>
    <ligandPart>
        <name>Fe</name>
        <dbReference type="ChEBI" id="CHEBI:18248"/>
    </ligandPart>
</feature>
<keyword evidence="6 16" id="KW-0812">Transmembrane</keyword>
<dbReference type="InterPro" id="IPR036280">
    <property type="entry name" value="Multihaem_cyt_sf"/>
</dbReference>
<evidence type="ECO:0000256" key="1">
    <source>
        <dbReference type="ARBA" id="ARBA00004162"/>
    </source>
</evidence>
<evidence type="ECO:0000259" key="17">
    <source>
        <dbReference type="Pfam" id="PF03264"/>
    </source>
</evidence>
<comment type="PTM">
    <text evidence="13">Binds 4 heme groups per subunit.</text>
</comment>
<dbReference type="FunFam" id="1.10.3820.10:FF:000001">
    <property type="entry name" value="Cytochrome c-type protein"/>
    <property type="match status" value="1"/>
</dbReference>
<evidence type="ECO:0000256" key="9">
    <source>
        <dbReference type="ARBA" id="ARBA00022989"/>
    </source>
</evidence>
<keyword evidence="9 16" id="KW-1133">Transmembrane helix</keyword>
<dbReference type="Gene3D" id="1.10.3820.10">
    <property type="entry name" value="Di-heme elbow motif domain"/>
    <property type="match status" value="1"/>
</dbReference>
<evidence type="ECO:0000256" key="8">
    <source>
        <dbReference type="ARBA" id="ARBA00022982"/>
    </source>
</evidence>
<comment type="subcellular location">
    <subcellularLocation>
        <location evidence="1">Cell membrane</location>
        <topology evidence="1">Single-pass membrane protein</topology>
    </subcellularLocation>
</comment>
<evidence type="ECO:0000313" key="19">
    <source>
        <dbReference type="Proteomes" id="UP000245629"/>
    </source>
</evidence>
<dbReference type="Pfam" id="PF03264">
    <property type="entry name" value="Cytochrom_NNT"/>
    <property type="match status" value="1"/>
</dbReference>
<dbReference type="InterPro" id="IPR024717">
    <property type="entry name" value="NapC/NirT/NrfH"/>
</dbReference>
<dbReference type="GO" id="GO:0005886">
    <property type="term" value="C:plasma membrane"/>
    <property type="evidence" value="ECO:0007669"/>
    <property type="project" value="UniProtKB-SubCell"/>
</dbReference>
<feature type="binding site" description="axial binding residue" evidence="15">
    <location>
        <position position="112"/>
    </location>
    <ligand>
        <name>heme</name>
        <dbReference type="ChEBI" id="CHEBI:30413"/>
        <label>1</label>
    </ligand>
    <ligandPart>
        <name>Fe</name>
        <dbReference type="ChEBI" id="CHEBI:18248"/>
    </ligandPart>
</feature>
<organism evidence="18 19">
    <name type="scientific">Azospirillum thermophilum</name>
    <dbReference type="NCBI Taxonomy" id="2202148"/>
    <lineage>
        <taxon>Bacteria</taxon>
        <taxon>Pseudomonadati</taxon>
        <taxon>Pseudomonadota</taxon>
        <taxon>Alphaproteobacteria</taxon>
        <taxon>Rhodospirillales</taxon>
        <taxon>Azospirillaceae</taxon>
        <taxon>Azospirillum</taxon>
    </lineage>
</organism>
<evidence type="ECO:0000256" key="12">
    <source>
        <dbReference type="ARBA" id="ARBA00055242"/>
    </source>
</evidence>
<keyword evidence="5 13" id="KW-0349">Heme</keyword>